<dbReference type="EMBL" id="AVOT02001228">
    <property type="protein sequence ID" value="MBW0466165.1"/>
    <property type="molecule type" value="Genomic_DNA"/>
</dbReference>
<keyword evidence="3" id="KW-1185">Reference proteome</keyword>
<accession>A0A9Q3GGA2</accession>
<protein>
    <recommendedName>
        <fullName evidence="1">Reverse transcriptase Ty1/copia-type domain-containing protein</fullName>
    </recommendedName>
</protein>
<organism evidence="2 3">
    <name type="scientific">Austropuccinia psidii MF-1</name>
    <dbReference type="NCBI Taxonomy" id="1389203"/>
    <lineage>
        <taxon>Eukaryota</taxon>
        <taxon>Fungi</taxon>
        <taxon>Dikarya</taxon>
        <taxon>Basidiomycota</taxon>
        <taxon>Pucciniomycotina</taxon>
        <taxon>Pucciniomycetes</taxon>
        <taxon>Pucciniales</taxon>
        <taxon>Sphaerophragmiaceae</taxon>
        <taxon>Austropuccinia</taxon>
    </lineage>
</organism>
<evidence type="ECO:0000313" key="2">
    <source>
        <dbReference type="EMBL" id="MBW0466165.1"/>
    </source>
</evidence>
<dbReference type="InterPro" id="IPR013103">
    <property type="entry name" value="RVT_2"/>
</dbReference>
<proteinExistence type="predicted"/>
<comment type="caution">
    <text evidence="2">The sequence shown here is derived from an EMBL/GenBank/DDBJ whole genome shotgun (WGS) entry which is preliminary data.</text>
</comment>
<gene>
    <name evidence="2" type="ORF">O181_005880</name>
</gene>
<dbReference type="Pfam" id="PF07727">
    <property type="entry name" value="RVT_2"/>
    <property type="match status" value="1"/>
</dbReference>
<feature type="domain" description="Reverse transcriptase Ty1/copia-type" evidence="1">
    <location>
        <begin position="69"/>
        <end position="178"/>
    </location>
</feature>
<reference evidence="2" key="1">
    <citation type="submission" date="2021-03" db="EMBL/GenBank/DDBJ databases">
        <title>Draft genome sequence of rust myrtle Austropuccinia psidii MF-1, a brazilian biotype.</title>
        <authorList>
            <person name="Quecine M.C."/>
            <person name="Pachon D.M.R."/>
            <person name="Bonatelli M.L."/>
            <person name="Correr F.H."/>
            <person name="Franceschini L.M."/>
            <person name="Leite T.F."/>
            <person name="Margarido G.R.A."/>
            <person name="Almeida C.A."/>
            <person name="Ferrarezi J.A."/>
            <person name="Labate C.A."/>
        </authorList>
    </citation>
    <scope>NUCLEOTIDE SEQUENCE</scope>
    <source>
        <strain evidence="2">MF-1</strain>
    </source>
</reference>
<evidence type="ECO:0000313" key="3">
    <source>
        <dbReference type="Proteomes" id="UP000765509"/>
    </source>
</evidence>
<dbReference type="AlphaFoldDB" id="A0A9Q3GGA2"/>
<sequence length="178" mass="20666">MQDSFALELNSLDGLSSTLMMSYKEAMSSTQEDLWKQDIMERLDSMTKQEVLINTNLQEALKEVPQESILSTKWVFAKKKKPKQYKGLLVAQGFRQIHGINFDERFAPTPKFSALRMLFSITCKPKWMVNIFEIKVAFLHSLIDKPVYLWPPKGMHIPQYHVLKLKEALYFTKQAACC</sequence>
<name>A0A9Q3GGA2_9BASI</name>
<dbReference type="Proteomes" id="UP000765509">
    <property type="component" value="Unassembled WGS sequence"/>
</dbReference>
<evidence type="ECO:0000259" key="1">
    <source>
        <dbReference type="Pfam" id="PF07727"/>
    </source>
</evidence>